<dbReference type="AlphaFoldDB" id="A0A6P2CC43"/>
<reference evidence="1 2" key="1">
    <citation type="submission" date="2018-11" db="EMBL/GenBank/DDBJ databases">
        <title>Trebonia kvetii gen.nov., sp.nov., a novel acidophilic actinobacterium, and proposal of the new actinobacterial family Treboniaceae fam. nov.</title>
        <authorList>
            <person name="Rapoport D."/>
            <person name="Sagova-Mareckova M."/>
            <person name="Sedlacek I."/>
            <person name="Provaznik J."/>
            <person name="Kralova S."/>
            <person name="Pavlinic D."/>
            <person name="Benes V."/>
            <person name="Kopecky J."/>
        </authorList>
    </citation>
    <scope>NUCLEOTIDE SEQUENCE [LARGE SCALE GENOMIC DNA]</scope>
    <source>
        <strain evidence="1 2">15Tr583</strain>
    </source>
</reference>
<gene>
    <name evidence="1" type="ORF">EAS64_07340</name>
</gene>
<dbReference type="EMBL" id="RPFW01000001">
    <property type="protein sequence ID" value="TVZ07501.1"/>
    <property type="molecule type" value="Genomic_DNA"/>
</dbReference>
<dbReference type="CDD" id="cd10918">
    <property type="entry name" value="CE4_NodB_like_5s_6s"/>
    <property type="match status" value="1"/>
</dbReference>
<protein>
    <submittedName>
        <fullName evidence="1">Polysaccharide deacetylase family protein</fullName>
    </submittedName>
</protein>
<dbReference type="InterPro" id="IPR011330">
    <property type="entry name" value="Glyco_hydro/deAcase_b/a-brl"/>
</dbReference>
<dbReference type="SUPFAM" id="SSF88713">
    <property type="entry name" value="Glycoside hydrolase/deacetylase"/>
    <property type="match status" value="1"/>
</dbReference>
<dbReference type="GO" id="GO:0005975">
    <property type="term" value="P:carbohydrate metabolic process"/>
    <property type="evidence" value="ECO:0007669"/>
    <property type="project" value="InterPro"/>
</dbReference>
<dbReference type="OrthoDB" id="2795102at2"/>
<comment type="caution">
    <text evidence="1">The sequence shown here is derived from an EMBL/GenBank/DDBJ whole genome shotgun (WGS) entry which is preliminary data.</text>
</comment>
<organism evidence="1 2">
    <name type="scientific">Trebonia kvetii</name>
    <dbReference type="NCBI Taxonomy" id="2480626"/>
    <lineage>
        <taxon>Bacteria</taxon>
        <taxon>Bacillati</taxon>
        <taxon>Actinomycetota</taxon>
        <taxon>Actinomycetes</taxon>
        <taxon>Streptosporangiales</taxon>
        <taxon>Treboniaceae</taxon>
        <taxon>Trebonia</taxon>
    </lineage>
</organism>
<keyword evidence="2" id="KW-1185">Reference proteome</keyword>
<accession>A0A6P2CC43</accession>
<dbReference type="Proteomes" id="UP000460272">
    <property type="component" value="Unassembled WGS sequence"/>
</dbReference>
<proteinExistence type="predicted"/>
<evidence type="ECO:0000313" key="2">
    <source>
        <dbReference type="Proteomes" id="UP000460272"/>
    </source>
</evidence>
<evidence type="ECO:0000313" key="1">
    <source>
        <dbReference type="EMBL" id="TVZ07501.1"/>
    </source>
</evidence>
<name>A0A6P2CC43_9ACTN</name>
<sequence>MPAALLRDELLSSKARLEDRLGIAVPGLAYPYGYSARVRGVARELGYHHGYAVRNTMPRPGGDLFRLPRLTVHHSTGSAEFRRLVEGQLTLTMARDRALTAG</sequence>
<dbReference type="Gene3D" id="3.20.20.370">
    <property type="entry name" value="Glycoside hydrolase/deacetylase"/>
    <property type="match status" value="1"/>
</dbReference>